<evidence type="ECO:0000313" key="2">
    <source>
        <dbReference type="Proteomes" id="UP000676776"/>
    </source>
</evidence>
<accession>A0ABS3T3N1</accession>
<reference evidence="1 2" key="1">
    <citation type="submission" date="2021-03" db="EMBL/GenBank/DDBJ databases">
        <title>Winogradskyella sp. nov., isolated from costal sediment.</title>
        <authorList>
            <person name="Gao C."/>
        </authorList>
    </citation>
    <scope>NUCLEOTIDE SEQUENCE [LARGE SCALE GENOMIC DNA]</scope>
    <source>
        <strain evidence="1 2">DF17</strain>
    </source>
</reference>
<dbReference type="EMBL" id="JAGEVF010000009">
    <property type="protein sequence ID" value="MBO3117344.1"/>
    <property type="molecule type" value="Genomic_DNA"/>
</dbReference>
<proteinExistence type="predicted"/>
<name>A0ABS3T3N1_9FLAO</name>
<evidence type="ECO:0000313" key="1">
    <source>
        <dbReference type="EMBL" id="MBO3117344.1"/>
    </source>
</evidence>
<dbReference type="Proteomes" id="UP000676776">
    <property type="component" value="Unassembled WGS sequence"/>
</dbReference>
<gene>
    <name evidence="1" type="ORF">J4050_11335</name>
</gene>
<organism evidence="1 2">
    <name type="scientific">Winogradskyella pelagia</name>
    <dbReference type="NCBI Taxonomy" id="2819984"/>
    <lineage>
        <taxon>Bacteria</taxon>
        <taxon>Pseudomonadati</taxon>
        <taxon>Bacteroidota</taxon>
        <taxon>Flavobacteriia</taxon>
        <taxon>Flavobacteriales</taxon>
        <taxon>Flavobacteriaceae</taxon>
        <taxon>Winogradskyella</taxon>
    </lineage>
</organism>
<dbReference type="SUPFAM" id="SSF117070">
    <property type="entry name" value="LEA14-like"/>
    <property type="match status" value="1"/>
</dbReference>
<comment type="caution">
    <text evidence="1">The sequence shown here is derived from an EMBL/GenBank/DDBJ whole genome shotgun (WGS) entry which is preliminary data.</text>
</comment>
<keyword evidence="2" id="KW-1185">Reference proteome</keyword>
<dbReference type="RefSeq" id="WP_208154703.1">
    <property type="nucleotide sequence ID" value="NZ_JAGEVF010000009.1"/>
</dbReference>
<protein>
    <submittedName>
        <fullName evidence="1">Uncharacterized protein</fullName>
    </submittedName>
</protein>
<sequence>MIKKPEFVSIQNLAVSNTNTKGFTLHADALFKNPNDLGGTLKPDDLKIYINDQEVAQIKSDEFSVPAATKFNVPLNVTIPIDSIIKLRNLDD</sequence>
<dbReference type="Gene3D" id="2.60.40.1820">
    <property type="match status" value="1"/>
</dbReference>